<keyword evidence="3" id="KW-1185">Reference proteome</keyword>
<evidence type="ECO:0000313" key="3">
    <source>
        <dbReference type="Proteomes" id="UP001219568"/>
    </source>
</evidence>
<evidence type="ECO:0000256" key="1">
    <source>
        <dbReference type="SAM" id="MobiDB-lite"/>
    </source>
</evidence>
<reference evidence="2" key="1">
    <citation type="journal article" date="2023" name="IMA Fungus">
        <title>Comparative genomic study of the Penicillium genus elucidates a diverse pangenome and 15 lateral gene transfer events.</title>
        <authorList>
            <person name="Petersen C."/>
            <person name="Sorensen T."/>
            <person name="Nielsen M.R."/>
            <person name="Sondergaard T.E."/>
            <person name="Sorensen J.L."/>
            <person name="Fitzpatrick D.A."/>
            <person name="Frisvad J.C."/>
            <person name="Nielsen K.L."/>
        </authorList>
    </citation>
    <scope>NUCLEOTIDE SEQUENCE</scope>
    <source>
        <strain evidence="2">IBT 15450</strain>
    </source>
</reference>
<comment type="caution">
    <text evidence="2">The sequence shown here is derived from an EMBL/GenBank/DDBJ whole genome shotgun (WGS) entry which is preliminary data.</text>
</comment>
<name>A0AAD6N6V0_PENCN</name>
<gene>
    <name evidence="2" type="ORF">N7460_007617</name>
</gene>
<organism evidence="2 3">
    <name type="scientific">Penicillium canescens</name>
    <dbReference type="NCBI Taxonomy" id="5083"/>
    <lineage>
        <taxon>Eukaryota</taxon>
        <taxon>Fungi</taxon>
        <taxon>Dikarya</taxon>
        <taxon>Ascomycota</taxon>
        <taxon>Pezizomycotina</taxon>
        <taxon>Eurotiomycetes</taxon>
        <taxon>Eurotiomycetidae</taxon>
        <taxon>Eurotiales</taxon>
        <taxon>Aspergillaceae</taxon>
        <taxon>Penicillium</taxon>
    </lineage>
</organism>
<accession>A0AAD6N6V0</accession>
<dbReference type="AlphaFoldDB" id="A0AAD6N6V0"/>
<dbReference type="Proteomes" id="UP001219568">
    <property type="component" value="Unassembled WGS sequence"/>
</dbReference>
<feature type="region of interest" description="Disordered" evidence="1">
    <location>
        <begin position="43"/>
        <end position="62"/>
    </location>
</feature>
<reference evidence="2" key="2">
    <citation type="submission" date="2023-01" db="EMBL/GenBank/DDBJ databases">
        <authorList>
            <person name="Petersen C."/>
        </authorList>
    </citation>
    <scope>NUCLEOTIDE SEQUENCE</scope>
    <source>
        <strain evidence="2">IBT 15450</strain>
    </source>
</reference>
<sequence length="62" mass="7103">MLSFLRTQLGQSGGQPVNRDIIIIILHDNLPYGFLFTQPRREDSDELCSLRPPTKTTRTTDE</sequence>
<evidence type="ECO:0000313" key="2">
    <source>
        <dbReference type="EMBL" id="KAJ6037846.1"/>
    </source>
</evidence>
<proteinExistence type="predicted"/>
<protein>
    <submittedName>
        <fullName evidence="2">Uncharacterized protein</fullName>
    </submittedName>
</protein>
<dbReference type="EMBL" id="JAQJZL010000009">
    <property type="protein sequence ID" value="KAJ6037846.1"/>
    <property type="molecule type" value="Genomic_DNA"/>
</dbReference>